<evidence type="ECO:0000256" key="7">
    <source>
        <dbReference type="SAM" id="MobiDB-lite"/>
    </source>
</evidence>
<keyword evidence="5" id="KW-0067">ATP-binding</keyword>
<keyword evidence="6" id="KW-0378">Hydrolase</keyword>
<evidence type="ECO:0000256" key="1">
    <source>
        <dbReference type="ARBA" id="ARBA00001947"/>
    </source>
</evidence>
<evidence type="ECO:0000313" key="9">
    <source>
        <dbReference type="EMBL" id="HFC03527.1"/>
    </source>
</evidence>
<accession>A0A7V2SIM1</accession>
<evidence type="ECO:0000256" key="5">
    <source>
        <dbReference type="ARBA" id="ARBA00022840"/>
    </source>
</evidence>
<dbReference type="GO" id="GO:0046872">
    <property type="term" value="F:metal ion binding"/>
    <property type="evidence" value="ECO:0007669"/>
    <property type="project" value="UniProtKB-KW"/>
</dbReference>
<dbReference type="Proteomes" id="UP000885722">
    <property type="component" value="Unassembled WGS sequence"/>
</dbReference>
<comment type="cofactor">
    <cofactor evidence="1">
        <name>Zn(2+)</name>
        <dbReference type="ChEBI" id="CHEBI:29105"/>
    </cofactor>
</comment>
<keyword evidence="9" id="KW-0131">Cell cycle</keyword>
<dbReference type="InterPro" id="IPR050928">
    <property type="entry name" value="ATP-dep_Zn_Metalloprotease"/>
</dbReference>
<keyword evidence="6" id="KW-0645">Protease</keyword>
<keyword evidence="2" id="KW-0479">Metal-binding</keyword>
<comment type="caution">
    <text evidence="9">The sequence shown here is derived from an EMBL/GenBank/DDBJ whole genome shotgun (WGS) entry which is preliminary data.</text>
</comment>
<keyword evidence="9" id="KW-0132">Cell division</keyword>
<evidence type="ECO:0000256" key="6">
    <source>
        <dbReference type="ARBA" id="ARBA00023049"/>
    </source>
</evidence>
<dbReference type="GO" id="GO:0004222">
    <property type="term" value="F:metalloendopeptidase activity"/>
    <property type="evidence" value="ECO:0007669"/>
    <property type="project" value="InterPro"/>
</dbReference>
<feature type="compositionally biased region" description="Basic and acidic residues" evidence="7">
    <location>
        <begin position="135"/>
        <end position="173"/>
    </location>
</feature>
<feature type="domain" description="Peptidase M41" evidence="8">
    <location>
        <begin position="1"/>
        <end position="120"/>
    </location>
</feature>
<gene>
    <name evidence="9" type="ORF">ENJ74_01520</name>
</gene>
<evidence type="ECO:0000256" key="4">
    <source>
        <dbReference type="ARBA" id="ARBA00022833"/>
    </source>
</evidence>
<evidence type="ECO:0000256" key="2">
    <source>
        <dbReference type="ARBA" id="ARBA00022723"/>
    </source>
</evidence>
<dbReference type="AlphaFoldDB" id="A0A7V2SIM1"/>
<proteinExistence type="predicted"/>
<feature type="non-terminal residue" evidence="9">
    <location>
        <position position="1"/>
    </location>
</feature>
<keyword evidence="4" id="KW-0862">Zinc</keyword>
<dbReference type="PANTHER" id="PTHR43655:SF2">
    <property type="entry name" value="AFG3 LIKE MATRIX AAA PEPTIDASE SUBUNIT 2, ISOFORM A"/>
    <property type="match status" value="1"/>
</dbReference>
<dbReference type="Pfam" id="PF01434">
    <property type="entry name" value="Peptidase_M41"/>
    <property type="match status" value="1"/>
</dbReference>
<dbReference type="Gene3D" id="1.20.58.760">
    <property type="entry name" value="Peptidase M41"/>
    <property type="match status" value="1"/>
</dbReference>
<dbReference type="GO" id="GO:0051301">
    <property type="term" value="P:cell division"/>
    <property type="evidence" value="ECO:0007669"/>
    <property type="project" value="UniProtKB-KW"/>
</dbReference>
<organism evidence="9">
    <name type="scientific">Nitratifractor salsuginis</name>
    <dbReference type="NCBI Taxonomy" id="269261"/>
    <lineage>
        <taxon>Bacteria</taxon>
        <taxon>Pseudomonadati</taxon>
        <taxon>Campylobacterota</taxon>
        <taxon>Epsilonproteobacteria</taxon>
        <taxon>Campylobacterales</taxon>
        <taxon>Sulfurovaceae</taxon>
        <taxon>Nitratifractor</taxon>
    </lineage>
</organism>
<dbReference type="InterPro" id="IPR037219">
    <property type="entry name" value="Peptidase_M41-like"/>
</dbReference>
<dbReference type="GO" id="GO:0004176">
    <property type="term" value="F:ATP-dependent peptidase activity"/>
    <property type="evidence" value="ECO:0007669"/>
    <property type="project" value="InterPro"/>
</dbReference>
<dbReference type="InterPro" id="IPR000642">
    <property type="entry name" value="Peptidase_M41"/>
</dbReference>
<dbReference type="EMBL" id="DRNO01000103">
    <property type="protein sequence ID" value="HFC03527.1"/>
    <property type="molecule type" value="Genomic_DNA"/>
</dbReference>
<keyword evidence="3" id="KW-0547">Nucleotide-binding</keyword>
<dbReference type="PANTHER" id="PTHR43655">
    <property type="entry name" value="ATP-DEPENDENT PROTEASE"/>
    <property type="match status" value="1"/>
</dbReference>
<name>A0A7V2SIM1_9BACT</name>
<evidence type="ECO:0000256" key="3">
    <source>
        <dbReference type="ARBA" id="ARBA00022741"/>
    </source>
</evidence>
<dbReference type="GO" id="GO:0006508">
    <property type="term" value="P:proteolysis"/>
    <property type="evidence" value="ECO:0007669"/>
    <property type="project" value="InterPro"/>
</dbReference>
<evidence type="ECO:0000259" key="8">
    <source>
        <dbReference type="Pfam" id="PF01434"/>
    </source>
</evidence>
<dbReference type="GO" id="GO:0005524">
    <property type="term" value="F:ATP binding"/>
    <property type="evidence" value="ECO:0007669"/>
    <property type="project" value="UniProtKB-KW"/>
</dbReference>
<sequence length="192" mass="21301">LGGRAAEEIFIGDISTGAGNDLQRATDIIKDMITKYGMSDVAGLMVLEKNAGGAFLNGGQVIKDYSEKTAEAIDEAVKKLLDERYTHVKQTLKDYAEAIHEMAKVLLDVEVIEGCKVREIIEEFEKRHHLPSRLAHKEKVEQERCDREERAKDRESASRKASAEAKVEPKSTEENGSAPESDDKGDEEARPS</sequence>
<reference evidence="9" key="1">
    <citation type="journal article" date="2020" name="mSystems">
        <title>Genome- and Community-Level Interaction Insights into Carbon Utilization and Element Cycling Functions of Hydrothermarchaeota in Hydrothermal Sediment.</title>
        <authorList>
            <person name="Zhou Z."/>
            <person name="Liu Y."/>
            <person name="Xu W."/>
            <person name="Pan J."/>
            <person name="Luo Z.H."/>
            <person name="Li M."/>
        </authorList>
    </citation>
    <scope>NUCLEOTIDE SEQUENCE [LARGE SCALE GENOMIC DNA]</scope>
    <source>
        <strain evidence="9">HyVt-513</strain>
    </source>
</reference>
<protein>
    <submittedName>
        <fullName evidence="9">Cell division protein FtsH</fullName>
    </submittedName>
</protein>
<dbReference type="SUPFAM" id="SSF140990">
    <property type="entry name" value="FtsH protease domain-like"/>
    <property type="match status" value="1"/>
</dbReference>
<keyword evidence="6" id="KW-0482">Metalloprotease</keyword>
<feature type="region of interest" description="Disordered" evidence="7">
    <location>
        <begin position="135"/>
        <end position="192"/>
    </location>
</feature>